<evidence type="ECO:0000256" key="3">
    <source>
        <dbReference type="ARBA" id="ARBA00022729"/>
    </source>
</evidence>
<feature type="chain" id="PRO_5038587847" evidence="4">
    <location>
        <begin position="20"/>
        <end position="528"/>
    </location>
</feature>
<dbReference type="Proteomes" id="UP000184052">
    <property type="component" value="Unassembled WGS sequence"/>
</dbReference>
<dbReference type="GO" id="GO:0042597">
    <property type="term" value="C:periplasmic space"/>
    <property type="evidence" value="ECO:0007669"/>
    <property type="project" value="UniProtKB-ARBA"/>
</dbReference>
<keyword evidence="2" id="KW-0813">Transport</keyword>
<dbReference type="GO" id="GO:0015833">
    <property type="term" value="P:peptide transport"/>
    <property type="evidence" value="ECO:0007669"/>
    <property type="project" value="TreeGrafter"/>
</dbReference>
<dbReference type="InterPro" id="IPR000914">
    <property type="entry name" value="SBP_5_dom"/>
</dbReference>
<feature type="domain" description="Solute-binding protein family 5" evidence="5">
    <location>
        <begin position="82"/>
        <end position="440"/>
    </location>
</feature>
<feature type="signal peptide" evidence="4">
    <location>
        <begin position="1"/>
        <end position="19"/>
    </location>
</feature>
<evidence type="ECO:0000313" key="7">
    <source>
        <dbReference type="Proteomes" id="UP000184052"/>
    </source>
</evidence>
<evidence type="ECO:0000313" key="6">
    <source>
        <dbReference type="EMBL" id="SHJ24611.1"/>
    </source>
</evidence>
<evidence type="ECO:0000256" key="4">
    <source>
        <dbReference type="SAM" id="SignalP"/>
    </source>
</evidence>
<dbReference type="PANTHER" id="PTHR30290:SF9">
    <property type="entry name" value="OLIGOPEPTIDE-BINDING PROTEIN APPA"/>
    <property type="match status" value="1"/>
</dbReference>
<name>A0A1M6HQZ5_9FIRM</name>
<dbReference type="AlphaFoldDB" id="A0A1M6HQZ5"/>
<dbReference type="SUPFAM" id="SSF53850">
    <property type="entry name" value="Periplasmic binding protein-like II"/>
    <property type="match status" value="1"/>
</dbReference>
<reference evidence="6 7" key="1">
    <citation type="submission" date="2016-11" db="EMBL/GenBank/DDBJ databases">
        <authorList>
            <person name="Jaros S."/>
            <person name="Januszkiewicz K."/>
            <person name="Wedrychowicz H."/>
        </authorList>
    </citation>
    <scope>NUCLEOTIDE SEQUENCE [LARGE SCALE GENOMIC DNA]</scope>
    <source>
        <strain evidence="6 7">DSM 17477</strain>
    </source>
</reference>
<proteinExistence type="inferred from homology"/>
<protein>
    <submittedName>
        <fullName evidence="6">Peptide/nickel transport system substrate-binding protein</fullName>
    </submittedName>
</protein>
<dbReference type="Gene3D" id="3.40.190.10">
    <property type="entry name" value="Periplasmic binding protein-like II"/>
    <property type="match status" value="1"/>
</dbReference>
<sequence>MRKRLSLFLAVIMMLSVLAGCGGGGQQTGDEIPVSEIDIAYYAYNSEPILNWDPSAMFSNGIIVLNNVYETLLKFDPTTSEFENVLAESYEVSEDGMTWTFKLRQGIKFHDGTDFTAEDVKFSIERTLELGQGASYIWDAVSEINIIDNYTVEFKTSYPAPIDLVASSPYASFIMSKDAVEGNSDTWFEEGNEAGTGPYALEGYTMGDEVILSQFADYWKGWDGEHFEKILIKKVAETSSRRQMIEKGDATITMELPSEDVDILKDSDGVQVFIESSFTNMIGFFNTQKAPFDNENIRKALSYAFPYEDVVKYAAGGYAEQSTGPVPNNHWGHSDDLFQYSYDLDMAKQLLEAEGIKEGDLNILLTYMSGDEAEKKASELYKAELSKIGVNLEIRAMPWETQWEMAMSENPEDRQDIFIMYWWPDISNPYSWLYPLYRSEESPLFNLAYYSNPEFDNMIDSAYEKSSTDINQATEEFISAQEVLIDDAPSFYIYDKQVAWITDKNLRGFESNPSYPWVVFFYDIYLEK</sequence>
<dbReference type="CDD" id="cd08512">
    <property type="entry name" value="PBP2_NikA_DppA_OppA_like_7"/>
    <property type="match status" value="1"/>
</dbReference>
<dbReference type="Gene3D" id="3.90.76.10">
    <property type="entry name" value="Dipeptide-binding Protein, Domain 1"/>
    <property type="match status" value="1"/>
</dbReference>
<organism evidence="6 7">
    <name type="scientific">Dethiosulfatibacter aminovorans DSM 17477</name>
    <dbReference type="NCBI Taxonomy" id="1121476"/>
    <lineage>
        <taxon>Bacteria</taxon>
        <taxon>Bacillati</taxon>
        <taxon>Bacillota</taxon>
        <taxon>Tissierellia</taxon>
        <taxon>Dethiosulfatibacter</taxon>
    </lineage>
</organism>
<dbReference type="STRING" id="1121476.SAMN02745751_02071"/>
<dbReference type="PIRSF" id="PIRSF002741">
    <property type="entry name" value="MppA"/>
    <property type="match status" value="1"/>
</dbReference>
<evidence type="ECO:0000256" key="2">
    <source>
        <dbReference type="ARBA" id="ARBA00022448"/>
    </source>
</evidence>
<comment type="similarity">
    <text evidence="1">Belongs to the bacterial solute-binding protein 5 family.</text>
</comment>
<dbReference type="EMBL" id="FQZL01000014">
    <property type="protein sequence ID" value="SHJ24611.1"/>
    <property type="molecule type" value="Genomic_DNA"/>
</dbReference>
<keyword evidence="3 4" id="KW-0732">Signal</keyword>
<dbReference type="GO" id="GO:0043190">
    <property type="term" value="C:ATP-binding cassette (ABC) transporter complex"/>
    <property type="evidence" value="ECO:0007669"/>
    <property type="project" value="InterPro"/>
</dbReference>
<dbReference type="InterPro" id="IPR039424">
    <property type="entry name" value="SBP_5"/>
</dbReference>
<keyword evidence="7" id="KW-1185">Reference proteome</keyword>
<dbReference type="PROSITE" id="PS51257">
    <property type="entry name" value="PROKAR_LIPOPROTEIN"/>
    <property type="match status" value="1"/>
</dbReference>
<dbReference type="RefSeq" id="WP_073049510.1">
    <property type="nucleotide sequence ID" value="NZ_FQZL01000014.1"/>
</dbReference>
<evidence type="ECO:0000256" key="1">
    <source>
        <dbReference type="ARBA" id="ARBA00005695"/>
    </source>
</evidence>
<dbReference type="GO" id="GO:1904680">
    <property type="term" value="F:peptide transmembrane transporter activity"/>
    <property type="evidence" value="ECO:0007669"/>
    <property type="project" value="TreeGrafter"/>
</dbReference>
<accession>A0A1M6HQZ5</accession>
<dbReference type="PANTHER" id="PTHR30290">
    <property type="entry name" value="PERIPLASMIC BINDING COMPONENT OF ABC TRANSPORTER"/>
    <property type="match status" value="1"/>
</dbReference>
<gene>
    <name evidence="6" type="ORF">SAMN02745751_02071</name>
</gene>
<dbReference type="InterPro" id="IPR030678">
    <property type="entry name" value="Peptide/Ni-bd"/>
</dbReference>
<dbReference type="Pfam" id="PF00496">
    <property type="entry name" value="SBP_bac_5"/>
    <property type="match status" value="1"/>
</dbReference>
<dbReference type="Gene3D" id="3.10.105.10">
    <property type="entry name" value="Dipeptide-binding Protein, Domain 3"/>
    <property type="match status" value="1"/>
</dbReference>
<evidence type="ECO:0000259" key="5">
    <source>
        <dbReference type="Pfam" id="PF00496"/>
    </source>
</evidence>